<reference evidence="2" key="1">
    <citation type="submission" date="2016-10" db="EMBL/GenBank/DDBJ databases">
        <authorList>
            <person name="Varghese N."/>
            <person name="Submissions S."/>
        </authorList>
    </citation>
    <scope>NUCLEOTIDE SEQUENCE [LARGE SCALE GENOMIC DNA]</scope>
    <source>
        <strain evidence="2">CGMCC 1.7062</strain>
    </source>
</reference>
<keyword evidence="2" id="KW-1185">Reference proteome</keyword>
<evidence type="ECO:0000313" key="2">
    <source>
        <dbReference type="Proteomes" id="UP000236721"/>
    </source>
</evidence>
<dbReference type="Proteomes" id="UP000236721">
    <property type="component" value="Unassembled WGS sequence"/>
</dbReference>
<dbReference type="RefSeq" id="WP_103878862.1">
    <property type="nucleotide sequence ID" value="NZ_FNVG01000002.1"/>
</dbReference>
<sequence length="90" mass="10056">METDRSTQITAFINELQALKPCDVITINELQQRYPDIKLTLCWQDEVGEREPFAMLDNADVHLVASSPNQCSCLTFDIAATTGLLIALQD</sequence>
<dbReference type="OrthoDB" id="8563875at2"/>
<name>A0A1H5THC4_9VIBR</name>
<accession>A0A1H5THC4</accession>
<proteinExistence type="predicted"/>
<evidence type="ECO:0000313" key="1">
    <source>
        <dbReference type="EMBL" id="SEF62164.1"/>
    </source>
</evidence>
<dbReference type="EMBL" id="FNVG01000002">
    <property type="protein sequence ID" value="SEF62164.1"/>
    <property type="molecule type" value="Genomic_DNA"/>
</dbReference>
<protein>
    <submittedName>
        <fullName evidence="1">Uncharacterized protein</fullName>
    </submittedName>
</protein>
<gene>
    <name evidence="1" type="ORF">SAMN04488244_102260</name>
</gene>
<dbReference type="AlphaFoldDB" id="A0A1H5THC4"/>
<organism evidence="1 2">
    <name type="scientific">Vibrio hangzhouensis</name>
    <dbReference type="NCBI Taxonomy" id="462991"/>
    <lineage>
        <taxon>Bacteria</taxon>
        <taxon>Pseudomonadati</taxon>
        <taxon>Pseudomonadota</taxon>
        <taxon>Gammaproteobacteria</taxon>
        <taxon>Vibrionales</taxon>
        <taxon>Vibrionaceae</taxon>
        <taxon>Vibrio</taxon>
    </lineage>
</organism>